<dbReference type="Proteomes" id="UP001589607">
    <property type="component" value="Unassembled WGS sequence"/>
</dbReference>
<protein>
    <recommendedName>
        <fullName evidence="4">Lipocalin-like domain-containing protein</fullName>
    </recommendedName>
</protein>
<accession>A0ABV5GS86</accession>
<keyword evidence="1" id="KW-0732">Signal</keyword>
<sequence>MKKRILLVAITLGMSLFTTSCNNDDNEGETIVPLTGKWSISKVGVIVGETETLVDAPQNEVGCDRDYMELKTDNNVIEGDFDSSIDPCALFTDSGIYSRSHNNITKVIDNVTTVQDIVNLTFTELKLKDADGNVEVYTR</sequence>
<organism evidence="2 3">
    <name type="scientific">Flavobacterium jumunjinense</name>
    <dbReference type="NCBI Taxonomy" id="998845"/>
    <lineage>
        <taxon>Bacteria</taxon>
        <taxon>Pseudomonadati</taxon>
        <taxon>Bacteroidota</taxon>
        <taxon>Flavobacteriia</taxon>
        <taxon>Flavobacteriales</taxon>
        <taxon>Flavobacteriaceae</taxon>
        <taxon>Flavobacterium</taxon>
    </lineage>
</organism>
<evidence type="ECO:0008006" key="4">
    <source>
        <dbReference type="Google" id="ProtNLM"/>
    </source>
</evidence>
<evidence type="ECO:0000256" key="1">
    <source>
        <dbReference type="SAM" id="SignalP"/>
    </source>
</evidence>
<gene>
    <name evidence="2" type="ORF">ACFFVF_16970</name>
</gene>
<name>A0ABV5GS86_9FLAO</name>
<comment type="caution">
    <text evidence="2">The sequence shown here is derived from an EMBL/GenBank/DDBJ whole genome shotgun (WGS) entry which is preliminary data.</text>
</comment>
<feature type="signal peptide" evidence="1">
    <location>
        <begin position="1"/>
        <end position="23"/>
    </location>
</feature>
<dbReference type="EMBL" id="JBHMEY010000067">
    <property type="protein sequence ID" value="MFB9098208.1"/>
    <property type="molecule type" value="Genomic_DNA"/>
</dbReference>
<evidence type="ECO:0000313" key="3">
    <source>
        <dbReference type="Proteomes" id="UP001589607"/>
    </source>
</evidence>
<evidence type="ECO:0000313" key="2">
    <source>
        <dbReference type="EMBL" id="MFB9098208.1"/>
    </source>
</evidence>
<keyword evidence="3" id="KW-1185">Reference proteome</keyword>
<feature type="chain" id="PRO_5046711904" description="Lipocalin-like domain-containing protein" evidence="1">
    <location>
        <begin position="24"/>
        <end position="139"/>
    </location>
</feature>
<reference evidence="2 3" key="1">
    <citation type="submission" date="2024-09" db="EMBL/GenBank/DDBJ databases">
        <authorList>
            <person name="Sun Q."/>
            <person name="Mori K."/>
        </authorList>
    </citation>
    <scope>NUCLEOTIDE SEQUENCE [LARGE SCALE GENOMIC DNA]</scope>
    <source>
        <strain evidence="2 3">CECT 7955</strain>
    </source>
</reference>
<dbReference type="PROSITE" id="PS51257">
    <property type="entry name" value="PROKAR_LIPOPROTEIN"/>
    <property type="match status" value="1"/>
</dbReference>
<dbReference type="RefSeq" id="WP_236456314.1">
    <property type="nucleotide sequence ID" value="NZ_CBCSGE010000024.1"/>
</dbReference>
<proteinExistence type="predicted"/>